<evidence type="ECO:0000313" key="1">
    <source>
        <dbReference type="EMBL" id="MDY2588525.1"/>
    </source>
</evidence>
<organism evidence="1 2">
    <name type="scientific">Winogradskyella aquimaris</name>
    <dbReference type="NCBI Taxonomy" id="864074"/>
    <lineage>
        <taxon>Bacteria</taxon>
        <taxon>Pseudomonadati</taxon>
        <taxon>Bacteroidota</taxon>
        <taxon>Flavobacteriia</taxon>
        <taxon>Flavobacteriales</taxon>
        <taxon>Flavobacteriaceae</taxon>
        <taxon>Winogradskyella</taxon>
    </lineage>
</organism>
<sequence>MYKNNSGLIAQTKVSNYKKGLCLTEKLVRENPLLFLYKTVVCNLKNELQMKNMILSFLILLIVSSCTNT</sequence>
<accession>A0ABU5ES13</accession>
<dbReference type="Proteomes" id="UP001285855">
    <property type="component" value="Unassembled WGS sequence"/>
</dbReference>
<proteinExistence type="predicted"/>
<dbReference type="RefSeq" id="WP_320556867.1">
    <property type="nucleotide sequence ID" value="NZ_JAXDAE010000026.1"/>
</dbReference>
<feature type="non-terminal residue" evidence="1">
    <location>
        <position position="69"/>
    </location>
</feature>
<name>A0ABU5ES13_9FLAO</name>
<gene>
    <name evidence="1" type="ORF">SNF14_14370</name>
</gene>
<keyword evidence="2" id="KW-1185">Reference proteome</keyword>
<comment type="caution">
    <text evidence="1">The sequence shown here is derived from an EMBL/GenBank/DDBJ whole genome shotgun (WGS) entry which is preliminary data.</text>
</comment>
<reference evidence="1 2" key="1">
    <citation type="submission" date="2023-11" db="EMBL/GenBank/DDBJ databases">
        <title>Winogradskyella pelagius sp. nov., isolated from coastal sediment.</title>
        <authorList>
            <person name="Li F."/>
        </authorList>
    </citation>
    <scope>NUCLEOTIDE SEQUENCE [LARGE SCALE GENOMIC DNA]</scope>
    <source>
        <strain evidence="1 2">KCTC 23502</strain>
    </source>
</reference>
<evidence type="ECO:0000313" key="2">
    <source>
        <dbReference type="Proteomes" id="UP001285855"/>
    </source>
</evidence>
<protein>
    <submittedName>
        <fullName evidence="1">Uncharacterized protein</fullName>
    </submittedName>
</protein>
<dbReference type="EMBL" id="JAXDAE010000026">
    <property type="protein sequence ID" value="MDY2588525.1"/>
    <property type="molecule type" value="Genomic_DNA"/>
</dbReference>